<dbReference type="PANTHER" id="PTHR30250">
    <property type="entry name" value="PST FAMILY PREDICTED COLANIC ACID TRANSPORTER"/>
    <property type="match status" value="1"/>
</dbReference>
<feature type="transmembrane region" description="Helical" evidence="6">
    <location>
        <begin position="349"/>
        <end position="367"/>
    </location>
</feature>
<evidence type="ECO:0000256" key="4">
    <source>
        <dbReference type="ARBA" id="ARBA00022989"/>
    </source>
</evidence>
<feature type="transmembrane region" description="Helical" evidence="6">
    <location>
        <begin position="7"/>
        <end position="29"/>
    </location>
</feature>
<protein>
    <submittedName>
        <fullName evidence="7">Oligosaccharide flippase family protein</fullName>
    </submittedName>
</protein>
<dbReference type="EMBL" id="CP060695">
    <property type="protein sequence ID" value="QNM85180.1"/>
    <property type="molecule type" value="Genomic_DNA"/>
</dbReference>
<evidence type="ECO:0000256" key="5">
    <source>
        <dbReference type="ARBA" id="ARBA00023136"/>
    </source>
</evidence>
<keyword evidence="3 6" id="KW-0812">Transmembrane</keyword>
<keyword evidence="8" id="KW-1185">Reference proteome</keyword>
<gene>
    <name evidence="7" type="ORF">H9W90_13435</name>
</gene>
<sequence>MDRKKIIFKNVSLGVVFKILNMGFIYLTIPFLLNYLGKSNYGIWVAIFSIVNVLFFVDAGIANGLKTKLTEAISNKNLKLAKEYISTASILIFFISICFFLIGYVFIHLFSLKSLLNVGDLISNDKLKSIFLIILIFIVSNFVLSLYKVFFYAIQKSSVVEFSLFLYRLLVFGLIFYALNNLESSILNVAYIYGLSNFFVSLVFSFVFFSKRKEILPSIKSFKKNRIKELMSLSIGFFVIQICMIVIFTTDNIIISNVLGPEEVTNYDIIFKLFQVIITFSTILLDPFWSLFTDAYQKKDFLWIKKTLKKLNKLFIIVCIATIVLILLTKDIVSIWIGKDFIVKESLPYLMGLFVLIRIYPLMYMYFLNSIGKIKLQMYLYIIGAVINIPISIFFVKYFNLGISGVILGTSVSIISMLILLPIQTHRILKRDLILNN</sequence>
<evidence type="ECO:0000256" key="2">
    <source>
        <dbReference type="ARBA" id="ARBA00022475"/>
    </source>
</evidence>
<feature type="transmembrane region" description="Helical" evidence="6">
    <location>
        <begin position="84"/>
        <end position="107"/>
    </location>
</feature>
<feature type="transmembrane region" description="Helical" evidence="6">
    <location>
        <begin position="402"/>
        <end position="421"/>
    </location>
</feature>
<comment type="subcellular location">
    <subcellularLocation>
        <location evidence="1">Cell membrane</location>
        <topology evidence="1">Multi-pass membrane protein</topology>
    </subcellularLocation>
</comment>
<evidence type="ECO:0000256" key="6">
    <source>
        <dbReference type="SAM" id="Phobius"/>
    </source>
</evidence>
<feature type="transmembrane region" description="Helical" evidence="6">
    <location>
        <begin position="379"/>
        <end position="396"/>
    </location>
</feature>
<reference evidence="7 8" key="1">
    <citation type="submission" date="2020-08" db="EMBL/GenBank/DDBJ databases">
        <title>Polaribacter sp. L12M9 isolated from gut of the Korean scallop.</title>
        <authorList>
            <person name="Jeong Y.S."/>
        </authorList>
    </citation>
    <scope>NUCLEOTIDE SEQUENCE [LARGE SCALE GENOMIC DNA]</scope>
    <source>
        <strain evidence="7 8">L12M9</strain>
    </source>
</reference>
<dbReference type="KEGG" id="ppec:H9W90_13435"/>
<dbReference type="GO" id="GO:0015297">
    <property type="term" value="F:antiporter activity"/>
    <property type="evidence" value="ECO:0007669"/>
    <property type="project" value="InterPro"/>
</dbReference>
<dbReference type="GO" id="GO:0042910">
    <property type="term" value="F:xenobiotic transmembrane transporter activity"/>
    <property type="evidence" value="ECO:0007669"/>
    <property type="project" value="InterPro"/>
</dbReference>
<evidence type="ECO:0000313" key="8">
    <source>
        <dbReference type="Proteomes" id="UP000515808"/>
    </source>
</evidence>
<dbReference type="AlphaFoldDB" id="A0A7G9L981"/>
<accession>A0A7G9L981</accession>
<keyword evidence="4 6" id="KW-1133">Transmembrane helix</keyword>
<feature type="transmembrane region" description="Helical" evidence="6">
    <location>
        <begin position="159"/>
        <end position="179"/>
    </location>
</feature>
<evidence type="ECO:0000256" key="3">
    <source>
        <dbReference type="ARBA" id="ARBA00022692"/>
    </source>
</evidence>
<evidence type="ECO:0000313" key="7">
    <source>
        <dbReference type="EMBL" id="QNM85180.1"/>
    </source>
</evidence>
<feature type="transmembrane region" description="Helical" evidence="6">
    <location>
        <begin position="314"/>
        <end position="337"/>
    </location>
</feature>
<dbReference type="InterPro" id="IPR050833">
    <property type="entry name" value="Poly_Biosynth_Transport"/>
</dbReference>
<feature type="transmembrane region" description="Helical" evidence="6">
    <location>
        <begin position="41"/>
        <end position="63"/>
    </location>
</feature>
<feature type="transmembrane region" description="Helical" evidence="6">
    <location>
        <begin position="127"/>
        <end position="147"/>
    </location>
</feature>
<feature type="transmembrane region" description="Helical" evidence="6">
    <location>
        <begin position="269"/>
        <end position="293"/>
    </location>
</feature>
<keyword evidence="2" id="KW-1003">Cell membrane</keyword>
<dbReference type="InterPro" id="IPR002528">
    <property type="entry name" value="MATE_fam"/>
</dbReference>
<dbReference type="GO" id="GO:0005886">
    <property type="term" value="C:plasma membrane"/>
    <property type="evidence" value="ECO:0007669"/>
    <property type="project" value="UniProtKB-SubCell"/>
</dbReference>
<dbReference type="PANTHER" id="PTHR30250:SF11">
    <property type="entry name" value="O-ANTIGEN TRANSPORTER-RELATED"/>
    <property type="match status" value="1"/>
</dbReference>
<evidence type="ECO:0000256" key="1">
    <source>
        <dbReference type="ARBA" id="ARBA00004651"/>
    </source>
</evidence>
<dbReference type="Proteomes" id="UP000515808">
    <property type="component" value="Chromosome"/>
</dbReference>
<proteinExistence type="predicted"/>
<feature type="transmembrane region" description="Helical" evidence="6">
    <location>
        <begin position="191"/>
        <end position="209"/>
    </location>
</feature>
<name>A0A7G9L981_9FLAO</name>
<dbReference type="Pfam" id="PF01554">
    <property type="entry name" value="MatE"/>
    <property type="match status" value="1"/>
</dbReference>
<dbReference type="RefSeq" id="WP_187482093.1">
    <property type="nucleotide sequence ID" value="NZ_CP060695.1"/>
</dbReference>
<keyword evidence="5 6" id="KW-0472">Membrane</keyword>
<feature type="transmembrane region" description="Helical" evidence="6">
    <location>
        <begin position="230"/>
        <end position="249"/>
    </location>
</feature>
<organism evidence="7 8">
    <name type="scientific">Polaribacter pectinis</name>
    <dbReference type="NCBI Taxonomy" id="2738844"/>
    <lineage>
        <taxon>Bacteria</taxon>
        <taxon>Pseudomonadati</taxon>
        <taxon>Bacteroidota</taxon>
        <taxon>Flavobacteriia</taxon>
        <taxon>Flavobacteriales</taxon>
        <taxon>Flavobacteriaceae</taxon>
    </lineage>
</organism>